<dbReference type="InterPro" id="IPR036950">
    <property type="entry name" value="PBP_transglycosylase"/>
</dbReference>
<comment type="caution">
    <text evidence="12">The sequence shown here is derived from an EMBL/GenBank/DDBJ whole genome shotgun (WGS) entry which is preliminary data.</text>
</comment>
<feature type="compositionally biased region" description="Low complexity" evidence="9">
    <location>
        <begin position="822"/>
        <end position="832"/>
    </location>
</feature>
<sequence length="902" mass="98900">MAEKYQSREERRKQQSSNPNKKKKKQPKGIFKRIFLILIGIGIASMLLGAGAFAFMVKDAPKLDEKQLRDPIPSKILDKDGNVITEIGSENREYVEYEDIPKLVEDAFLATEDVRFYQHNGMDLKRLGGAVIANITRGFGSEGASTITQQVVKNSFLNNEKTLSRKAQEAWLSFQLERKYTKQEIFEMYVNKIWMSEGSHGVLTASHIYFGKDLDELELHEAALLAGMPQSPENYNPFKHPDKAEKRRNIVLSLMNQHGFISKEEMEAAQKIPVESSLVKEEDRKHNDSPYDSFVDVVLDEMEQKYPDLNVSSDGLTIHTTLDTNAQDYVEKMLNSNEIVQFPDDEFQAGITLLDTKTGEIRAIGGGRNLEVKRGFNYATDLRRQAGSTIKPILDYGPAIEYLNWGTYHPLNDEPYTYSNGTKINNWDRKHMGTMSMREALARSRNIPALKTFQEVGPDKAKEFANKLGFQLDEVNESYSIGANLVSPLQMAGAYSAFGNNGLYTEPHAIKEIVMRDGTKIDVTPETKPVMKDSTAFMITDMLKSGVKDSYGTGKAANVPNLHVVGKTGTTNYDANQIQKWNIPNGALPDSWFAGYTTNYTAAVWTGYKDMENSIAAGYDQRIAQLLFKNLMQYVSQGIETPDFPVPNSVEKVAIEKGTSKLASEFTPKDQIIYEYAVKGHAPTAISNKYDKLASPSNLGAAYDEAANEIVLNWEYPDKIDDVQFEVSASLDEGADQPLQVVSEKGIRVANPVPGGIYQFKVVAIRDDQRSDSAVVKVEIPAPETSDDQDDKGEEGIDNGQGNENGNPGDNGSGQGNGNGSENGQDGSTDQGGSSGQGGNSGQDGNSGQGGNSGQDGNSGQGDNSGQGGNSSQGEESGDESDSGQTPPPSRTTPPGSGRQRN</sequence>
<feature type="compositionally biased region" description="Gly residues" evidence="9">
    <location>
        <begin position="833"/>
        <end position="871"/>
    </location>
</feature>
<keyword evidence="1" id="KW-0121">Carboxypeptidase</keyword>
<evidence type="ECO:0000256" key="9">
    <source>
        <dbReference type="SAM" id="MobiDB-lite"/>
    </source>
</evidence>
<evidence type="ECO:0000256" key="5">
    <source>
        <dbReference type="ARBA" id="ARBA00022801"/>
    </source>
</evidence>
<feature type="region of interest" description="Disordered" evidence="9">
    <location>
        <begin position="1"/>
        <end position="26"/>
    </location>
</feature>
<dbReference type="Gene3D" id="1.10.3810.10">
    <property type="entry name" value="Biosynthetic peptidoglycan transglycosylase-like"/>
    <property type="match status" value="1"/>
</dbReference>
<keyword evidence="6" id="KW-0511">Multifunctional enzyme</keyword>
<keyword evidence="2" id="KW-0645">Protease</keyword>
<dbReference type="InterPro" id="IPR023346">
    <property type="entry name" value="Lysozyme-like_dom_sf"/>
</dbReference>
<dbReference type="EMBL" id="JAGYPM010000003">
    <property type="protein sequence ID" value="MBS4190999.1"/>
    <property type="molecule type" value="Genomic_DNA"/>
</dbReference>
<dbReference type="Pfam" id="PF00905">
    <property type="entry name" value="Transpeptidase"/>
    <property type="match status" value="1"/>
</dbReference>
<dbReference type="PANTHER" id="PTHR32282:SF29">
    <property type="entry name" value="PENICILLIN-BINDING PROTEIN 1A"/>
    <property type="match status" value="1"/>
</dbReference>
<evidence type="ECO:0000256" key="3">
    <source>
        <dbReference type="ARBA" id="ARBA00022676"/>
    </source>
</evidence>
<comment type="catalytic activity">
    <reaction evidence="8">
        <text>[GlcNAc-(1-&gt;4)-Mur2Ac(oyl-L-Ala-gamma-D-Glu-L-Lys-D-Ala-D-Ala)](n)-di-trans,octa-cis-undecaprenyl diphosphate + beta-D-GlcNAc-(1-&gt;4)-Mur2Ac(oyl-L-Ala-gamma-D-Glu-L-Lys-D-Ala-D-Ala)-di-trans,octa-cis-undecaprenyl diphosphate = [GlcNAc-(1-&gt;4)-Mur2Ac(oyl-L-Ala-gamma-D-Glu-L-Lys-D-Ala-D-Ala)](n+1)-di-trans,octa-cis-undecaprenyl diphosphate + di-trans,octa-cis-undecaprenyl diphosphate + H(+)</text>
        <dbReference type="Rhea" id="RHEA:23708"/>
        <dbReference type="Rhea" id="RHEA-COMP:9602"/>
        <dbReference type="Rhea" id="RHEA-COMP:9603"/>
        <dbReference type="ChEBI" id="CHEBI:15378"/>
        <dbReference type="ChEBI" id="CHEBI:58405"/>
        <dbReference type="ChEBI" id="CHEBI:60033"/>
        <dbReference type="ChEBI" id="CHEBI:78435"/>
        <dbReference type="EC" id="2.4.99.28"/>
    </reaction>
</comment>
<evidence type="ECO:0000256" key="1">
    <source>
        <dbReference type="ARBA" id="ARBA00022645"/>
    </source>
</evidence>
<name>A0ABS5NVQ2_9BACI</name>
<evidence type="ECO:0000256" key="4">
    <source>
        <dbReference type="ARBA" id="ARBA00022679"/>
    </source>
</evidence>
<dbReference type="InterPro" id="IPR012338">
    <property type="entry name" value="Beta-lactam/transpept-like"/>
</dbReference>
<dbReference type="Gene3D" id="3.40.710.10">
    <property type="entry name" value="DD-peptidase/beta-lactamase superfamily"/>
    <property type="match status" value="1"/>
</dbReference>
<feature type="domain" description="Fibronectin type-III" evidence="11">
    <location>
        <begin position="695"/>
        <end position="785"/>
    </location>
</feature>
<keyword evidence="4" id="KW-0808">Transferase</keyword>
<proteinExistence type="predicted"/>
<accession>A0ABS5NVQ2</accession>
<dbReference type="NCBIfam" id="TIGR02074">
    <property type="entry name" value="PBP_1a_fam"/>
    <property type="match status" value="1"/>
</dbReference>
<comment type="catalytic activity">
    <reaction evidence="7">
        <text>Preferential cleavage: (Ac)2-L-Lys-D-Ala-|-D-Ala. Also transpeptidation of peptidyl-alanyl moieties that are N-acyl substituents of D-alanine.</text>
        <dbReference type="EC" id="3.4.16.4"/>
    </reaction>
</comment>
<organism evidence="12 13">
    <name type="scientific">Cytobacillus citreus</name>
    <dbReference type="NCBI Taxonomy" id="2833586"/>
    <lineage>
        <taxon>Bacteria</taxon>
        <taxon>Bacillati</taxon>
        <taxon>Bacillota</taxon>
        <taxon>Bacilli</taxon>
        <taxon>Bacillales</taxon>
        <taxon>Bacillaceae</taxon>
        <taxon>Cytobacillus</taxon>
    </lineage>
</organism>
<feature type="compositionally biased region" description="Basic and acidic residues" evidence="9">
    <location>
        <begin position="1"/>
        <end position="13"/>
    </location>
</feature>
<keyword evidence="10" id="KW-0812">Transmembrane</keyword>
<evidence type="ECO:0000256" key="8">
    <source>
        <dbReference type="ARBA" id="ARBA00049902"/>
    </source>
</evidence>
<keyword evidence="10" id="KW-1133">Transmembrane helix</keyword>
<dbReference type="SUPFAM" id="SSF53955">
    <property type="entry name" value="Lysozyme-like"/>
    <property type="match status" value="1"/>
</dbReference>
<feature type="compositionally biased region" description="Gly residues" evidence="9">
    <location>
        <begin position="809"/>
        <end position="821"/>
    </location>
</feature>
<feature type="transmembrane region" description="Helical" evidence="10">
    <location>
        <begin position="34"/>
        <end position="57"/>
    </location>
</feature>
<dbReference type="InterPro" id="IPR050396">
    <property type="entry name" value="Glycosyltr_51/Transpeptidase"/>
</dbReference>
<dbReference type="Proteomes" id="UP000681027">
    <property type="component" value="Unassembled WGS sequence"/>
</dbReference>
<dbReference type="PROSITE" id="PS50853">
    <property type="entry name" value="FN3"/>
    <property type="match status" value="1"/>
</dbReference>
<dbReference type="InterPro" id="IPR001460">
    <property type="entry name" value="PCN-bd_Tpept"/>
</dbReference>
<feature type="compositionally biased region" description="Low complexity" evidence="9">
    <location>
        <begin position="893"/>
        <end position="902"/>
    </location>
</feature>
<evidence type="ECO:0000256" key="6">
    <source>
        <dbReference type="ARBA" id="ARBA00023268"/>
    </source>
</evidence>
<evidence type="ECO:0000259" key="11">
    <source>
        <dbReference type="PROSITE" id="PS50853"/>
    </source>
</evidence>
<dbReference type="Pfam" id="PF00912">
    <property type="entry name" value="Transgly"/>
    <property type="match status" value="1"/>
</dbReference>
<dbReference type="InterPro" id="IPR003961">
    <property type="entry name" value="FN3_dom"/>
</dbReference>
<evidence type="ECO:0000256" key="7">
    <source>
        <dbReference type="ARBA" id="ARBA00034000"/>
    </source>
</evidence>
<dbReference type="PANTHER" id="PTHR32282">
    <property type="entry name" value="BINDING PROTEIN TRANSPEPTIDASE, PUTATIVE-RELATED"/>
    <property type="match status" value="1"/>
</dbReference>
<keyword evidence="10" id="KW-0472">Membrane</keyword>
<feature type="compositionally biased region" description="Acidic residues" evidence="9">
    <location>
        <begin position="785"/>
        <end position="797"/>
    </location>
</feature>
<evidence type="ECO:0000256" key="2">
    <source>
        <dbReference type="ARBA" id="ARBA00022670"/>
    </source>
</evidence>
<dbReference type="InterPro" id="IPR036116">
    <property type="entry name" value="FN3_sf"/>
</dbReference>
<dbReference type="SUPFAM" id="SSF56601">
    <property type="entry name" value="beta-lactamase/transpeptidase-like"/>
    <property type="match status" value="1"/>
</dbReference>
<evidence type="ECO:0000313" key="13">
    <source>
        <dbReference type="Proteomes" id="UP000681027"/>
    </source>
</evidence>
<reference evidence="12 13" key="1">
    <citation type="submission" date="2021-05" db="EMBL/GenBank/DDBJ databases">
        <title>Novel Bacillus species.</title>
        <authorList>
            <person name="Liu G."/>
        </authorList>
    </citation>
    <scope>NUCLEOTIDE SEQUENCE [LARGE SCALE GENOMIC DNA]</scope>
    <source>
        <strain evidence="12 13">FJAT-49705</strain>
    </source>
</reference>
<feature type="region of interest" description="Disordered" evidence="9">
    <location>
        <begin position="769"/>
        <end position="902"/>
    </location>
</feature>
<keyword evidence="5" id="KW-0378">Hydrolase</keyword>
<dbReference type="RefSeq" id="WP_213102469.1">
    <property type="nucleotide sequence ID" value="NZ_JAGYPM010000003.1"/>
</dbReference>
<evidence type="ECO:0000256" key="10">
    <source>
        <dbReference type="SAM" id="Phobius"/>
    </source>
</evidence>
<keyword evidence="3" id="KW-0328">Glycosyltransferase</keyword>
<gene>
    <name evidence="12" type="ORF">KHA94_12490</name>
</gene>
<protein>
    <submittedName>
        <fullName evidence="12">PBP1A family penicillin-binding protein</fullName>
    </submittedName>
</protein>
<evidence type="ECO:0000313" key="12">
    <source>
        <dbReference type="EMBL" id="MBS4190999.1"/>
    </source>
</evidence>
<dbReference type="SUPFAM" id="SSF49265">
    <property type="entry name" value="Fibronectin type III"/>
    <property type="match status" value="1"/>
</dbReference>
<dbReference type="InterPro" id="IPR001264">
    <property type="entry name" value="Glyco_trans_51"/>
</dbReference>
<keyword evidence="13" id="KW-1185">Reference proteome</keyword>